<evidence type="ECO:0000313" key="1">
    <source>
        <dbReference type="EMBL" id="MER2253418.1"/>
    </source>
</evidence>
<comment type="caution">
    <text evidence="1">The sequence shown here is derived from an EMBL/GenBank/DDBJ whole genome shotgun (WGS) entry which is preliminary data.</text>
</comment>
<proteinExistence type="predicted"/>
<reference evidence="1 2" key="1">
    <citation type="submission" date="2024-06" db="EMBL/GenBank/DDBJ databases">
        <authorList>
            <person name="Campbell A.G."/>
        </authorList>
    </citation>
    <scope>NUCLEOTIDE SEQUENCE [LARGE SCALE GENOMIC DNA]</scope>
    <source>
        <strain evidence="1 2">EM12</strain>
    </source>
</reference>
<accession>A0ABV1QVK3</accession>
<sequence>MTVPMYSTDASIEATAKAVDALLYAIEAAPSSDAVTAYRAAITRHGRNLIDVAGPEALGAVRERVVGPRAASRPGPQGDHRHGLGFSPAGALCMTQRELEAYRAGLRHAADMALISALTLELRAVGERLRQRAAIEALRELADGLKAEAAPSARESPDADAQRA</sequence>
<name>A0ABV1QVK3_9HYPH</name>
<evidence type="ECO:0008006" key="3">
    <source>
        <dbReference type="Google" id="ProtNLM"/>
    </source>
</evidence>
<organism evidence="1 2">
    <name type="scientific">Methylorubrum podarium</name>
    <dbReference type="NCBI Taxonomy" id="200476"/>
    <lineage>
        <taxon>Bacteria</taxon>
        <taxon>Pseudomonadati</taxon>
        <taxon>Pseudomonadota</taxon>
        <taxon>Alphaproteobacteria</taxon>
        <taxon>Hyphomicrobiales</taxon>
        <taxon>Methylobacteriaceae</taxon>
        <taxon>Methylorubrum</taxon>
    </lineage>
</organism>
<keyword evidence="2" id="KW-1185">Reference proteome</keyword>
<dbReference type="EMBL" id="JBELQE010000135">
    <property type="protein sequence ID" value="MER2253418.1"/>
    <property type="molecule type" value="Genomic_DNA"/>
</dbReference>
<evidence type="ECO:0000313" key="2">
    <source>
        <dbReference type="Proteomes" id="UP001480955"/>
    </source>
</evidence>
<protein>
    <recommendedName>
        <fullName evidence="3">DUF2383 domain-containing protein</fullName>
    </recommendedName>
</protein>
<dbReference type="Proteomes" id="UP001480955">
    <property type="component" value="Unassembled WGS sequence"/>
</dbReference>
<dbReference type="RefSeq" id="WP_350397620.1">
    <property type="nucleotide sequence ID" value="NZ_JBELQE010000135.1"/>
</dbReference>
<gene>
    <name evidence="1" type="ORF">ABS772_26185</name>
</gene>